<dbReference type="PANTHER" id="PTHR22891">
    <property type="entry name" value="EUKARYOTIC TRANSLATION INITIATION FACTOR 2C"/>
    <property type="match status" value="1"/>
</dbReference>
<protein>
    <recommendedName>
        <fullName evidence="2">Protein argonaute N-terminal domain-containing protein</fullName>
    </recommendedName>
</protein>
<keyword evidence="4" id="KW-1185">Reference proteome</keyword>
<reference evidence="3 4" key="1">
    <citation type="submission" date="2024-02" db="EMBL/GenBank/DDBJ databases">
        <authorList>
            <person name="Vignale AGUSTIN F."/>
            <person name="Sosa J E."/>
            <person name="Modenutti C."/>
        </authorList>
    </citation>
    <scope>NUCLEOTIDE SEQUENCE [LARGE SCALE GENOMIC DNA]</scope>
</reference>
<dbReference type="Pfam" id="PF16486">
    <property type="entry name" value="ArgoN"/>
    <property type="match status" value="1"/>
</dbReference>
<dbReference type="Proteomes" id="UP001642360">
    <property type="component" value="Unassembled WGS sequence"/>
</dbReference>
<dbReference type="InterPro" id="IPR029063">
    <property type="entry name" value="SAM-dependent_MTases_sf"/>
</dbReference>
<dbReference type="InterPro" id="IPR023165">
    <property type="entry name" value="rRNA_Ade_diMease-like_C"/>
</dbReference>
<name>A0ABC8RDV5_9AQUA</name>
<dbReference type="Gene3D" id="3.40.50.150">
    <property type="entry name" value="Vaccinia Virus protein VP39"/>
    <property type="match status" value="1"/>
</dbReference>
<feature type="signal peptide" evidence="1">
    <location>
        <begin position="1"/>
        <end position="18"/>
    </location>
</feature>
<feature type="chain" id="PRO_5044849962" description="Protein argonaute N-terminal domain-containing protein" evidence="1">
    <location>
        <begin position="19"/>
        <end position="268"/>
    </location>
</feature>
<proteinExistence type="predicted"/>
<dbReference type="EMBL" id="CAUOFW020001280">
    <property type="protein sequence ID" value="CAK9143165.1"/>
    <property type="molecule type" value="Genomic_DNA"/>
</dbReference>
<evidence type="ECO:0000313" key="4">
    <source>
        <dbReference type="Proteomes" id="UP001642360"/>
    </source>
</evidence>
<evidence type="ECO:0000259" key="2">
    <source>
        <dbReference type="Pfam" id="PF16486"/>
    </source>
</evidence>
<sequence length="268" mass="30423">MPIIPELLSLLLFHEVVSNIPFNISTDVIKQLLPLGDIFSKVILLLQEAALRFVDSSLRTSEFDPSIFSSTFTQLMWNKMLAKKETTNMFGNRFACDGDKNLYTVGPLPQNNFEFTVVLQESFPEHGSPPHNGSPVSLVKGQSILYKKTFKVKICYAAEIPLKSISLSLQRADPDNVQDALRVLDVILRQQAPNWYLEISPFKVSFEAKRMLKNLRNKTRHNKKEFKIKGLSNKPCNQLFISIEKQLTQGDGRVLEAPKVEVDFLDPV</sequence>
<gene>
    <name evidence="3" type="ORF">ILEXP_LOCUS10860</name>
</gene>
<dbReference type="Gene3D" id="1.10.8.100">
    <property type="entry name" value="Ribosomal RNA adenine dimethylase-like, domain 2"/>
    <property type="match status" value="1"/>
</dbReference>
<evidence type="ECO:0000313" key="3">
    <source>
        <dbReference type="EMBL" id="CAK9143165.1"/>
    </source>
</evidence>
<dbReference type="AlphaFoldDB" id="A0ABC8RDV5"/>
<organism evidence="3 4">
    <name type="scientific">Ilex paraguariensis</name>
    <name type="common">yerba mate</name>
    <dbReference type="NCBI Taxonomy" id="185542"/>
    <lineage>
        <taxon>Eukaryota</taxon>
        <taxon>Viridiplantae</taxon>
        <taxon>Streptophyta</taxon>
        <taxon>Embryophyta</taxon>
        <taxon>Tracheophyta</taxon>
        <taxon>Spermatophyta</taxon>
        <taxon>Magnoliopsida</taxon>
        <taxon>eudicotyledons</taxon>
        <taxon>Gunneridae</taxon>
        <taxon>Pentapetalae</taxon>
        <taxon>asterids</taxon>
        <taxon>campanulids</taxon>
        <taxon>Aquifoliales</taxon>
        <taxon>Aquifoliaceae</taxon>
        <taxon>Ilex</taxon>
    </lineage>
</organism>
<dbReference type="InterPro" id="IPR032474">
    <property type="entry name" value="Argonaute_N"/>
</dbReference>
<comment type="caution">
    <text evidence="3">The sequence shown here is derived from an EMBL/GenBank/DDBJ whole genome shotgun (WGS) entry which is preliminary data.</text>
</comment>
<feature type="domain" description="Protein argonaute N-terminal" evidence="2">
    <location>
        <begin position="76"/>
        <end position="188"/>
    </location>
</feature>
<evidence type="ECO:0000256" key="1">
    <source>
        <dbReference type="SAM" id="SignalP"/>
    </source>
</evidence>
<keyword evidence="1" id="KW-0732">Signal</keyword>
<accession>A0ABC8RDV5</accession>